<evidence type="ECO:0000256" key="1">
    <source>
        <dbReference type="SAM" id="MobiDB-lite"/>
    </source>
</evidence>
<name>A0ABT5ESC1_9BACT</name>
<feature type="region of interest" description="Disordered" evidence="1">
    <location>
        <begin position="381"/>
        <end position="402"/>
    </location>
</feature>
<keyword evidence="2" id="KW-1133">Transmembrane helix</keyword>
<reference evidence="3 4" key="1">
    <citation type="submission" date="2022-11" db="EMBL/GenBank/DDBJ databases">
        <title>Minimal conservation of predation-associated metabolite biosynthetic gene clusters underscores biosynthetic potential of Myxococcota including descriptions for ten novel species: Archangium lansinium sp. nov., Myxococcus landrumus sp. nov., Nannocystis bai.</title>
        <authorList>
            <person name="Ahearne A."/>
            <person name="Stevens C."/>
            <person name="Dowd S."/>
        </authorList>
    </citation>
    <scope>NUCLEOTIDE SEQUENCE [LARGE SCALE GENOMIC DNA]</scope>
    <source>
        <strain evidence="3 4">RJM3</strain>
    </source>
</reference>
<feature type="compositionally biased region" description="Basic and acidic residues" evidence="1">
    <location>
        <begin position="330"/>
        <end position="365"/>
    </location>
</feature>
<evidence type="ECO:0000256" key="2">
    <source>
        <dbReference type="SAM" id="Phobius"/>
    </source>
</evidence>
<feature type="compositionally biased region" description="Low complexity" evidence="1">
    <location>
        <begin position="300"/>
        <end position="329"/>
    </location>
</feature>
<keyword evidence="2" id="KW-0472">Membrane</keyword>
<gene>
    <name evidence="3" type="ORF">POL67_20075</name>
</gene>
<organism evidence="3 4">
    <name type="scientific">Polyangium mundeleinium</name>
    <dbReference type="NCBI Taxonomy" id="2995306"/>
    <lineage>
        <taxon>Bacteria</taxon>
        <taxon>Pseudomonadati</taxon>
        <taxon>Myxococcota</taxon>
        <taxon>Polyangia</taxon>
        <taxon>Polyangiales</taxon>
        <taxon>Polyangiaceae</taxon>
        <taxon>Polyangium</taxon>
    </lineage>
</organism>
<feature type="transmembrane region" description="Helical" evidence="2">
    <location>
        <begin position="247"/>
        <end position="265"/>
    </location>
</feature>
<feature type="region of interest" description="Disordered" evidence="1">
    <location>
        <begin position="45"/>
        <end position="144"/>
    </location>
</feature>
<feature type="compositionally biased region" description="Basic and acidic residues" evidence="1">
    <location>
        <begin position="106"/>
        <end position="144"/>
    </location>
</feature>
<keyword evidence="2" id="KW-0812">Transmembrane</keyword>
<feature type="region of interest" description="Disordered" evidence="1">
    <location>
        <begin position="1"/>
        <end position="29"/>
    </location>
</feature>
<dbReference type="EMBL" id="JAQNDO010000001">
    <property type="protein sequence ID" value="MDC0743636.1"/>
    <property type="molecule type" value="Genomic_DNA"/>
</dbReference>
<comment type="caution">
    <text evidence="3">The sequence shown here is derived from an EMBL/GenBank/DDBJ whole genome shotgun (WGS) entry which is preliminary data.</text>
</comment>
<feature type="region of interest" description="Disordered" evidence="1">
    <location>
        <begin position="271"/>
        <end position="369"/>
    </location>
</feature>
<accession>A0ABT5ESC1</accession>
<dbReference type="Proteomes" id="UP001221411">
    <property type="component" value="Unassembled WGS sequence"/>
</dbReference>
<sequence length="487" mass="48786">MSKKQDDTKTAAGNVEPPPETMKSIPERTSVFDLDVSAEVVTVPPPALAGADDNVKIPPPPPAPRAKAASQPSMAKNATPMPAATKRTPTLKDDDDDRPSFFEVFDVDRHEAKHAQPEAAPEKPSDKAAQRGSRPDPREISRSRKIVDEDLFNLSSSLFSNQGLTPLVAPDVSALGISALGKDLTTAPKPADPAAGKADAANSGGSLFLAAPPITAPPAPMTKSSMDAIDLDVDVAAATGKLDRKRLGIGVVLVAALAGLVFFLVQRASTTSEEPTAAVATESTTTPPGTGNDAPLALQPGATNQAPAPNTNTPAPSDPAAAAKAGTEAPADKRAGAADAAPKSDGRDKPAAGGDKPPEKTDAKPAETAAGNKTQDLAAAMAAANNKPAVPEAPSGGGNEFSRSAAASALGAAAGRASGCKAPGDPSGTARVSVTFAPSGRATKAQVNGPPFAGTPTGGCIAAAFRSASVPPFSGDSVTVSKSVTIR</sequence>
<dbReference type="RefSeq" id="WP_271919371.1">
    <property type="nucleotide sequence ID" value="NZ_JAQNDO010000001.1"/>
</dbReference>
<proteinExistence type="predicted"/>
<evidence type="ECO:0000313" key="4">
    <source>
        <dbReference type="Proteomes" id="UP001221411"/>
    </source>
</evidence>
<evidence type="ECO:0000313" key="3">
    <source>
        <dbReference type="EMBL" id="MDC0743636.1"/>
    </source>
</evidence>
<keyword evidence="4" id="KW-1185">Reference proteome</keyword>
<protein>
    <submittedName>
        <fullName evidence="3">Uncharacterized protein</fullName>
    </submittedName>
</protein>